<gene>
    <name evidence="5" type="ORF">HQN79_00575</name>
</gene>
<dbReference type="Gene3D" id="1.25.40.10">
    <property type="entry name" value="Tetratricopeptide repeat domain"/>
    <property type="match status" value="1"/>
</dbReference>
<reference evidence="5 6" key="1">
    <citation type="submission" date="2020-05" db="EMBL/GenBank/DDBJ databases">
        <title>Thiomicrorhabdus sediminis sp.nov. and Thiomicrorhabdus xiamenensis sp.nov., novel sulfur-oxidizing bacteria isolated from coastal sediment.</title>
        <authorList>
            <person name="Liu X."/>
        </authorList>
    </citation>
    <scope>NUCLEOTIDE SEQUENCE [LARGE SCALE GENOMIC DNA]</scope>
    <source>
        <strain evidence="5 6">G2</strain>
    </source>
</reference>
<dbReference type="SUPFAM" id="SSF53300">
    <property type="entry name" value="vWA-like"/>
    <property type="match status" value="1"/>
</dbReference>
<dbReference type="InterPro" id="IPR011990">
    <property type="entry name" value="TPR-like_helical_dom_sf"/>
</dbReference>
<dbReference type="Gene3D" id="3.40.50.410">
    <property type="entry name" value="von Willebrand factor, type A domain"/>
    <property type="match status" value="1"/>
</dbReference>
<dbReference type="InterPro" id="IPR019734">
    <property type="entry name" value="TPR_rpt"/>
</dbReference>
<dbReference type="Proteomes" id="UP000504724">
    <property type="component" value="Chromosome"/>
</dbReference>
<keyword evidence="1" id="KW-0802">TPR repeat</keyword>
<evidence type="ECO:0000256" key="3">
    <source>
        <dbReference type="SAM" id="Phobius"/>
    </source>
</evidence>
<dbReference type="EMBL" id="CP054020">
    <property type="protein sequence ID" value="QKI88170.1"/>
    <property type="molecule type" value="Genomic_DNA"/>
</dbReference>
<dbReference type="PROSITE" id="PS50005">
    <property type="entry name" value="TPR"/>
    <property type="match status" value="1"/>
</dbReference>
<evidence type="ECO:0000259" key="4">
    <source>
        <dbReference type="PROSITE" id="PS50234"/>
    </source>
</evidence>
<feature type="transmembrane region" description="Helical" evidence="3">
    <location>
        <begin position="358"/>
        <end position="376"/>
    </location>
</feature>
<feature type="repeat" description="TPR" evidence="1">
    <location>
        <begin position="413"/>
        <end position="446"/>
    </location>
</feature>
<dbReference type="KEGG" id="txa:HQN79_00575"/>
<dbReference type="InterPro" id="IPR050768">
    <property type="entry name" value="UPF0353/GerABKA_families"/>
</dbReference>
<evidence type="ECO:0000313" key="5">
    <source>
        <dbReference type="EMBL" id="QKI88170.1"/>
    </source>
</evidence>
<dbReference type="InterPro" id="IPR036465">
    <property type="entry name" value="vWFA_dom_sf"/>
</dbReference>
<proteinExistence type="predicted"/>
<dbReference type="SUPFAM" id="SSF48452">
    <property type="entry name" value="TPR-like"/>
    <property type="match status" value="1"/>
</dbReference>
<evidence type="ECO:0000256" key="1">
    <source>
        <dbReference type="PROSITE-ProRule" id="PRU00339"/>
    </source>
</evidence>
<accession>A0A7D4NPU3</accession>
<evidence type="ECO:0000256" key="2">
    <source>
        <dbReference type="SAM" id="MobiDB-lite"/>
    </source>
</evidence>
<evidence type="ECO:0000313" key="6">
    <source>
        <dbReference type="Proteomes" id="UP000504724"/>
    </source>
</evidence>
<name>A0A7D4NPU3_9GAMM</name>
<feature type="region of interest" description="Disordered" evidence="2">
    <location>
        <begin position="498"/>
        <end position="566"/>
    </location>
</feature>
<feature type="domain" description="VWFA" evidence="4">
    <location>
        <begin position="100"/>
        <end position="257"/>
    </location>
</feature>
<organism evidence="5 6">
    <name type="scientific">Thiomicrorhabdus xiamenensis</name>
    <dbReference type="NCBI Taxonomy" id="2739063"/>
    <lineage>
        <taxon>Bacteria</taxon>
        <taxon>Pseudomonadati</taxon>
        <taxon>Pseudomonadota</taxon>
        <taxon>Gammaproteobacteria</taxon>
        <taxon>Thiotrichales</taxon>
        <taxon>Piscirickettsiaceae</taxon>
        <taxon>Thiomicrorhabdus</taxon>
    </lineage>
</organism>
<keyword evidence="6" id="KW-1185">Reference proteome</keyword>
<dbReference type="PANTHER" id="PTHR22550">
    <property type="entry name" value="SPORE GERMINATION PROTEIN"/>
    <property type="match status" value="1"/>
</dbReference>
<dbReference type="SMART" id="SM00327">
    <property type="entry name" value="VWA"/>
    <property type="match status" value="1"/>
</dbReference>
<dbReference type="RefSeq" id="WP_173283761.1">
    <property type="nucleotide sequence ID" value="NZ_CP054020.1"/>
</dbReference>
<feature type="transmembrane region" description="Helical" evidence="3">
    <location>
        <begin position="332"/>
        <end position="351"/>
    </location>
</feature>
<protein>
    <submittedName>
        <fullName evidence="5">VWA domain-containing protein</fullName>
    </submittedName>
</protein>
<keyword evidence="3" id="KW-0812">Transmembrane</keyword>
<dbReference type="PANTHER" id="PTHR22550:SF14">
    <property type="entry name" value="VWFA DOMAIN-CONTAINING PROTEIN"/>
    <property type="match status" value="1"/>
</dbReference>
<dbReference type="AlphaFoldDB" id="A0A7D4NPU3"/>
<keyword evidence="3" id="KW-1133">Transmembrane helix</keyword>
<dbReference type="InterPro" id="IPR002035">
    <property type="entry name" value="VWF_A"/>
</dbReference>
<feature type="transmembrane region" description="Helical" evidence="3">
    <location>
        <begin position="6"/>
        <end position="27"/>
    </location>
</feature>
<feature type="transmembrane region" description="Helical" evidence="3">
    <location>
        <begin position="61"/>
        <end position="83"/>
    </location>
</feature>
<keyword evidence="3" id="KW-0472">Membrane</keyword>
<sequence length="649" mass="72612">MIGLEWLSWRQPAFLLALFMPLLLLLWRRFKEQSSQQSYADKHLWPNLKVSGPMRRGYRRFALFSPLTLLILAWSSLVIAMAGPKIYQQSTDSQSLQGVDIMLVLDLSRSMLASEPGQPSRFENARRLAQSFSKKLQPQDRVGLLAFSGSAHLVSPLAFDKSLIVEDLELLYPGLVPLDGSWLEPAIIRGLQHLEHNQIGSSLSEKIQNRARALVVFSDGAEPFLKPVELSQDLKALPLQDWLQEDLNHLWLLGFGSLQPQAVPDAGHPSGVLHHFGLPVNSALQEGSLRQWTEKAKHADYWRSDGSLTPLLEHLDELRESSREQSVQAQQWLWLDVGPWFVGVALVLLAMVFMPQSLWIGFFVIAIALLSTQVFASEEERDAFQLYQQQEFVQSQQAYAALAAERAQQPNEFSAWFGAGAAAYKAQDYAAAVRYFRQAAWLADNDDLRAKALFNLGNSYYLAFLPTPAVEAFEQALLYRSPYAEAEHNLVLAKQRREEELTMRRKKQDGDDAEGESSGRGEQQDGAFYGGQKPNSSQSDEEGFGADGDAMGGERNGDKPPLPEQGDYALYQLESGSKDFVAGSAGRAESAAVQIQRQESRLKNARQFAAEVAALETQQRRLLKRLFEAEAGFHAEQDETHAIPGIQPW</sequence>
<dbReference type="Pfam" id="PF13519">
    <property type="entry name" value="VWA_2"/>
    <property type="match status" value="1"/>
</dbReference>
<dbReference type="SMART" id="SM00028">
    <property type="entry name" value="TPR"/>
    <property type="match status" value="2"/>
</dbReference>
<dbReference type="PROSITE" id="PS50234">
    <property type="entry name" value="VWFA"/>
    <property type="match status" value="1"/>
</dbReference>